<evidence type="ECO:0000313" key="7">
    <source>
        <dbReference type="EMBL" id="QUN07440.1"/>
    </source>
</evidence>
<dbReference type="InterPro" id="IPR013783">
    <property type="entry name" value="Ig-like_fold"/>
</dbReference>
<proteinExistence type="inferred from homology"/>
<dbReference type="InterPro" id="IPR014718">
    <property type="entry name" value="GH-type_carb-bd"/>
</dbReference>
<reference evidence="7 8" key="1">
    <citation type="submission" date="2021-04" db="EMBL/GenBank/DDBJ databases">
        <title>Novel species identification of genus Shewanella.</title>
        <authorList>
            <person name="Liu G."/>
        </authorList>
    </citation>
    <scope>NUCLEOTIDE SEQUENCE [LARGE SCALE GENOMIC DNA]</scope>
    <source>
        <strain evidence="7 8">FJAT-54481</strain>
    </source>
</reference>
<protein>
    <submittedName>
        <fullName evidence="7">Glucan biosynthesis protein G</fullName>
    </submittedName>
</protein>
<evidence type="ECO:0000256" key="3">
    <source>
        <dbReference type="ARBA" id="ARBA00009284"/>
    </source>
</evidence>
<organism evidence="7 8">
    <name type="scientific">Shewanella yunxiaonensis</name>
    <dbReference type="NCBI Taxonomy" id="2829809"/>
    <lineage>
        <taxon>Bacteria</taxon>
        <taxon>Pseudomonadati</taxon>
        <taxon>Pseudomonadota</taxon>
        <taxon>Gammaproteobacteria</taxon>
        <taxon>Alteromonadales</taxon>
        <taxon>Shewanellaceae</taxon>
        <taxon>Shewanella</taxon>
    </lineage>
</organism>
<evidence type="ECO:0000256" key="5">
    <source>
        <dbReference type="SAM" id="SignalP"/>
    </source>
</evidence>
<evidence type="ECO:0000259" key="6">
    <source>
        <dbReference type="Pfam" id="PF04349"/>
    </source>
</evidence>
<keyword evidence="5" id="KW-0732">Signal</keyword>
<dbReference type="SUPFAM" id="SSF81296">
    <property type="entry name" value="E set domains"/>
    <property type="match status" value="1"/>
</dbReference>
<comment type="subcellular location">
    <subcellularLocation>
        <location evidence="1">Periplasm</location>
    </subcellularLocation>
</comment>
<name>A0ABX7YXB6_9GAMM</name>
<dbReference type="InterPro" id="IPR011013">
    <property type="entry name" value="Gal_mutarotase_sf_dom"/>
</dbReference>
<feature type="chain" id="PRO_5047191942" evidence="5">
    <location>
        <begin position="28"/>
        <end position="554"/>
    </location>
</feature>
<dbReference type="InterPro" id="IPR014438">
    <property type="entry name" value="Glucan_biosyn_MdoG/MdoD"/>
</dbReference>
<dbReference type="Gene3D" id="2.70.98.10">
    <property type="match status" value="1"/>
</dbReference>
<keyword evidence="8" id="KW-1185">Reference proteome</keyword>
<keyword evidence="4" id="KW-0574">Periplasm</keyword>
<evidence type="ECO:0000256" key="4">
    <source>
        <dbReference type="ARBA" id="ARBA00022764"/>
    </source>
</evidence>
<dbReference type="EMBL" id="CP073587">
    <property type="protein sequence ID" value="QUN07440.1"/>
    <property type="molecule type" value="Genomic_DNA"/>
</dbReference>
<comment type="similarity">
    <text evidence="3">Belongs to the OpgD/OpgG family.</text>
</comment>
<dbReference type="PANTHER" id="PTHR30504:SF2">
    <property type="entry name" value="GLUCANS BIOSYNTHESIS PROTEIN G"/>
    <property type="match status" value="1"/>
</dbReference>
<dbReference type="PIRSF" id="PIRSF006281">
    <property type="entry name" value="MdoG"/>
    <property type="match status" value="1"/>
</dbReference>
<evidence type="ECO:0000256" key="2">
    <source>
        <dbReference type="ARBA" id="ARBA00005001"/>
    </source>
</evidence>
<dbReference type="SUPFAM" id="SSF74650">
    <property type="entry name" value="Galactose mutarotase-like"/>
    <property type="match status" value="1"/>
</dbReference>
<dbReference type="InterPro" id="IPR014756">
    <property type="entry name" value="Ig_E-set"/>
</dbReference>
<feature type="signal peptide" evidence="5">
    <location>
        <begin position="1"/>
        <end position="27"/>
    </location>
</feature>
<comment type="pathway">
    <text evidence="2">Glycan metabolism; osmoregulated periplasmic glucan (OPG) biosynthesis.</text>
</comment>
<dbReference type="InterPro" id="IPR007444">
    <property type="entry name" value="Glucan_biosyn_MdoG_C"/>
</dbReference>
<feature type="domain" description="Glucan biosynthesis periplasmic MdoG C-terminal" evidence="6">
    <location>
        <begin position="72"/>
        <end position="552"/>
    </location>
</feature>
<accession>A0ABX7YXB6</accession>
<sequence length="554" mass="62081">MLSRFGKTLSLTVLLVVVLLQSTVVWADPKTPLNQENKVEALLSDKNTPAPAKTADAAFAVSNAKYATSGIFDQDTVIKLAKQLASKPYVAPDEALPDSLKNLTQEQYQDIHFRQDAAIWKNQNLPYQLQLFHRGFYFKQLVELALVRGNQASHLAYNSDYFETGTAFNQALPKNDIGYSGFRLHYPINRKDYYDELLVFQGATYFKALGKGDNYGVSARGLALRTADPMGEEFPFFKAFWIEEPHADSNLLVIHALLDSPSVTGAYRFSVRPGDNTQMDVEATLFPRVDLDKVGLAPGTSMYMHSLNGRQNVDDFRPEVHDSDGLLMLNGRSERLWRPLANPKTLQISAFMDNAPQGFGLIQRQRNYGAYQDLRAQFETHPSLWVEPVGNWGQGSVILTEIPTQSEIHDNIVVFWRPMDPIRAGSEYRFAYRLSWGDEPSVKPGTITVARTASGRADISKPTAKRLFVIDYQLNGGQRPATMPEPKVQASSGSIDNVVIRENPHNGGYRLTFQFDPKDAQVAELRAELQFDAVAGAEAVTSGKTETWLYRWSR</sequence>
<dbReference type="RefSeq" id="WP_212596440.1">
    <property type="nucleotide sequence ID" value="NZ_CP073587.1"/>
</dbReference>
<dbReference type="Proteomes" id="UP000679575">
    <property type="component" value="Chromosome"/>
</dbReference>
<dbReference type="Pfam" id="PF04349">
    <property type="entry name" value="MdoG"/>
    <property type="match status" value="1"/>
</dbReference>
<evidence type="ECO:0000256" key="1">
    <source>
        <dbReference type="ARBA" id="ARBA00004418"/>
    </source>
</evidence>
<dbReference type="Gene3D" id="2.60.40.10">
    <property type="entry name" value="Immunoglobulins"/>
    <property type="match status" value="1"/>
</dbReference>
<gene>
    <name evidence="7" type="ORF">KDN34_08600</name>
</gene>
<dbReference type="PANTHER" id="PTHR30504">
    <property type="entry name" value="GLUCANS BIOSYNTHESIS PROTEIN"/>
    <property type="match status" value="1"/>
</dbReference>
<evidence type="ECO:0000313" key="8">
    <source>
        <dbReference type="Proteomes" id="UP000679575"/>
    </source>
</evidence>